<dbReference type="PROSITE" id="PS00092">
    <property type="entry name" value="N6_MTASE"/>
    <property type="match status" value="1"/>
</dbReference>
<sequence length="213" mass="24443">MYNIEITIKNIDLKFNSNDKLFSPKNIDIGTLSMIDEVNFENENKILDLGCGYGFVGILAAKIIGEDKVVMCDIDSEAVKISKHNAILNNVENINILQSDGLRNIIDNDFSMILSNPPYHTDFSVAKHFIESGFYKLALNGKFIMVTKRLDWYKNKLSSVFGGVKVKEKNGYYIFISEKRNIIDSNKLKKKLKKENKEIIKNMKSQKIRKNHK</sequence>
<dbReference type="Gene3D" id="3.40.50.150">
    <property type="entry name" value="Vaccinia Virus protein VP39"/>
    <property type="match status" value="1"/>
</dbReference>
<accession>A0A0G4K4N2</accession>
<dbReference type="GO" id="GO:0008757">
    <property type="term" value="F:S-adenosylmethionine-dependent methyltransferase activity"/>
    <property type="evidence" value="ECO:0007669"/>
    <property type="project" value="InterPro"/>
</dbReference>
<dbReference type="InterPro" id="IPR046977">
    <property type="entry name" value="RsmC/RlmG"/>
</dbReference>
<keyword evidence="1" id="KW-0963">Cytoplasm</keyword>
<dbReference type="PANTHER" id="PTHR47816">
    <property type="entry name" value="RIBOSOMAL RNA SMALL SUBUNIT METHYLTRANSFERASE C"/>
    <property type="match status" value="1"/>
</dbReference>
<dbReference type="InterPro" id="IPR007848">
    <property type="entry name" value="Small_mtfrase_dom"/>
</dbReference>
<dbReference type="SUPFAM" id="SSF53335">
    <property type="entry name" value="S-adenosyl-L-methionine-dependent methyltransferases"/>
    <property type="match status" value="1"/>
</dbReference>
<gene>
    <name evidence="7" type="ORF">BRSU_0361</name>
</gene>
<dbReference type="GO" id="GO:0008170">
    <property type="term" value="F:N-methyltransferase activity"/>
    <property type="evidence" value="ECO:0007669"/>
    <property type="project" value="UniProtKB-ARBA"/>
</dbReference>
<dbReference type="PANTHER" id="PTHR47816:SF4">
    <property type="entry name" value="RIBOSOMAL RNA SMALL SUBUNIT METHYLTRANSFERASE C"/>
    <property type="match status" value="1"/>
</dbReference>
<reference evidence="8" key="1">
    <citation type="submission" date="2015-04" db="EMBL/GenBank/DDBJ databases">
        <authorList>
            <person name="Mushtaq Mamoona"/>
        </authorList>
    </citation>
    <scope>NUCLEOTIDE SEQUENCE [LARGE SCALE GENOMIC DNA]</scope>
    <source>
        <strain evidence="8">AN4859/03</strain>
    </source>
</reference>
<evidence type="ECO:0000256" key="1">
    <source>
        <dbReference type="ARBA" id="ARBA00022490"/>
    </source>
</evidence>
<evidence type="ECO:0000256" key="5">
    <source>
        <dbReference type="ARBA" id="ARBA00022691"/>
    </source>
</evidence>
<dbReference type="EMBL" id="CVLB01000001">
    <property type="protein sequence ID" value="CRF31773.1"/>
    <property type="molecule type" value="Genomic_DNA"/>
</dbReference>
<dbReference type="Proteomes" id="UP000043763">
    <property type="component" value="Unassembled WGS sequence"/>
</dbReference>
<keyword evidence="8" id="KW-1185">Reference proteome</keyword>
<dbReference type="InterPro" id="IPR002052">
    <property type="entry name" value="DNA_methylase_N6_adenine_CS"/>
</dbReference>
<proteinExistence type="predicted"/>
<name>A0A0G4K4N2_9SPIR</name>
<keyword evidence="2" id="KW-0698">rRNA processing</keyword>
<evidence type="ECO:0000259" key="6">
    <source>
        <dbReference type="Pfam" id="PF05175"/>
    </source>
</evidence>
<dbReference type="OrthoDB" id="9764961at2"/>
<keyword evidence="3 7" id="KW-0489">Methyltransferase</keyword>
<dbReference type="CDD" id="cd02440">
    <property type="entry name" value="AdoMet_MTases"/>
    <property type="match status" value="1"/>
</dbReference>
<evidence type="ECO:0000313" key="8">
    <source>
        <dbReference type="Proteomes" id="UP000043763"/>
    </source>
</evidence>
<dbReference type="Pfam" id="PF05175">
    <property type="entry name" value="MTS"/>
    <property type="match status" value="1"/>
</dbReference>
<dbReference type="AlphaFoldDB" id="A0A0G4K4N2"/>
<feature type="domain" description="Methyltransferase small" evidence="6">
    <location>
        <begin position="13"/>
        <end position="175"/>
    </location>
</feature>
<keyword evidence="4 7" id="KW-0808">Transferase</keyword>
<dbReference type="InterPro" id="IPR029063">
    <property type="entry name" value="SAM-dependent_MTases_sf"/>
</dbReference>
<evidence type="ECO:0000256" key="4">
    <source>
        <dbReference type="ARBA" id="ARBA00022679"/>
    </source>
</evidence>
<evidence type="ECO:0000256" key="3">
    <source>
        <dbReference type="ARBA" id="ARBA00022603"/>
    </source>
</evidence>
<keyword evidence="5" id="KW-0949">S-adenosyl-L-methionine</keyword>
<protein>
    <submittedName>
        <fullName evidence="7">Methyltransferase</fullName>
    </submittedName>
</protein>
<evidence type="ECO:0000256" key="2">
    <source>
        <dbReference type="ARBA" id="ARBA00022552"/>
    </source>
</evidence>
<dbReference type="RefSeq" id="WP_048593504.1">
    <property type="nucleotide sequence ID" value="NZ_CVLB01000001.1"/>
</dbReference>
<dbReference type="GO" id="GO:0006364">
    <property type="term" value="P:rRNA processing"/>
    <property type="evidence" value="ECO:0007669"/>
    <property type="project" value="UniProtKB-KW"/>
</dbReference>
<organism evidence="7 8">
    <name type="scientific">Brachyspira suanatina</name>
    <dbReference type="NCBI Taxonomy" id="381802"/>
    <lineage>
        <taxon>Bacteria</taxon>
        <taxon>Pseudomonadati</taxon>
        <taxon>Spirochaetota</taxon>
        <taxon>Spirochaetia</taxon>
        <taxon>Brachyspirales</taxon>
        <taxon>Brachyspiraceae</taxon>
        <taxon>Brachyspira</taxon>
    </lineage>
</organism>
<dbReference type="GO" id="GO:0003676">
    <property type="term" value="F:nucleic acid binding"/>
    <property type="evidence" value="ECO:0007669"/>
    <property type="project" value="InterPro"/>
</dbReference>
<evidence type="ECO:0000313" key="7">
    <source>
        <dbReference type="EMBL" id="CRF31773.1"/>
    </source>
</evidence>
<dbReference type="GO" id="GO:0032259">
    <property type="term" value="P:methylation"/>
    <property type="evidence" value="ECO:0007669"/>
    <property type="project" value="UniProtKB-KW"/>
</dbReference>